<keyword evidence="1" id="KW-0808">Transferase</keyword>
<accession>A0A1X7GAQ8</accession>
<evidence type="ECO:0000313" key="2">
    <source>
        <dbReference type="Proteomes" id="UP000192934"/>
    </source>
</evidence>
<dbReference type="EMBL" id="LT840185">
    <property type="protein sequence ID" value="SMF66417.1"/>
    <property type="molecule type" value="Genomic_DNA"/>
</dbReference>
<dbReference type="AlphaFoldDB" id="A0A1X7GAQ8"/>
<name>A0A1X7GAQ8_9SPHN</name>
<gene>
    <name evidence="1" type="ORF">SAMN06295910_1396</name>
</gene>
<dbReference type="GO" id="GO:0016740">
    <property type="term" value="F:transferase activity"/>
    <property type="evidence" value="ECO:0007669"/>
    <property type="project" value="UniProtKB-KW"/>
</dbReference>
<proteinExistence type="predicted"/>
<dbReference type="SUPFAM" id="SSF53448">
    <property type="entry name" value="Nucleotide-diphospho-sugar transferases"/>
    <property type="match status" value="1"/>
</dbReference>
<dbReference type="InterPro" id="IPR029044">
    <property type="entry name" value="Nucleotide-diphossugar_trans"/>
</dbReference>
<dbReference type="STRING" id="941907.SAMN06295910_1396"/>
<organism evidence="1 2">
    <name type="scientific">Allosphingosinicella indica</name>
    <dbReference type="NCBI Taxonomy" id="941907"/>
    <lineage>
        <taxon>Bacteria</taxon>
        <taxon>Pseudomonadati</taxon>
        <taxon>Pseudomonadota</taxon>
        <taxon>Alphaproteobacteria</taxon>
        <taxon>Sphingomonadales</taxon>
        <taxon>Sphingomonadaceae</taxon>
        <taxon>Allosphingosinicella</taxon>
    </lineage>
</organism>
<dbReference type="OrthoDB" id="7400486at2"/>
<sequence length="264" mass="28904">MPASPKVLILAGRRPGAPDALATAFGVSHKCLVPVVGVPMIVRVLEACDTAFPDSPLHVSIENEAVLAEEPTVVRLRAAGRLTLLPSRAHIVDSIVDAAAVTGFPLLVTTADNVLMTPDAMRRFVTAAETRPVEALAGMARREDILAAHPDGQRRFYAFRDGAFSNCNLFYLKDAKAMHAAETFRHGGQFGKNPARIVKAFGLLNLLRFRTGWYRLDQIFESVSRRFGVVIGAHVFEGEGRLAIDVDNERTHRVAEEILARDNR</sequence>
<reference evidence="2" key="1">
    <citation type="submission" date="2017-04" db="EMBL/GenBank/DDBJ databases">
        <authorList>
            <person name="Varghese N."/>
            <person name="Submissions S."/>
        </authorList>
    </citation>
    <scope>NUCLEOTIDE SEQUENCE [LARGE SCALE GENOMIC DNA]</scope>
    <source>
        <strain evidence="2">Dd16</strain>
    </source>
</reference>
<protein>
    <submittedName>
        <fullName evidence="1">MobA-like NTP transferase domain-containing protein</fullName>
    </submittedName>
</protein>
<dbReference type="Gene3D" id="3.90.550.10">
    <property type="entry name" value="Spore Coat Polysaccharide Biosynthesis Protein SpsA, Chain A"/>
    <property type="match status" value="1"/>
</dbReference>
<keyword evidence="2" id="KW-1185">Reference proteome</keyword>
<dbReference type="RefSeq" id="WP_085219451.1">
    <property type="nucleotide sequence ID" value="NZ_LT840185.1"/>
</dbReference>
<dbReference type="Proteomes" id="UP000192934">
    <property type="component" value="Chromosome I"/>
</dbReference>
<evidence type="ECO:0000313" key="1">
    <source>
        <dbReference type="EMBL" id="SMF66417.1"/>
    </source>
</evidence>